<evidence type="ECO:0000313" key="2">
    <source>
        <dbReference type="Proteomes" id="UP000186955"/>
    </source>
</evidence>
<evidence type="ECO:0000313" key="1">
    <source>
        <dbReference type="EMBL" id="OKP12966.1"/>
    </source>
</evidence>
<reference evidence="1 2" key="1">
    <citation type="submission" date="2016-10" db="EMBL/GenBank/DDBJ databases">
        <title>Genome sequence of the ascomycete fungus Penicillium subrubescens.</title>
        <authorList>
            <person name="De Vries R.P."/>
            <person name="Peng M."/>
            <person name="Dilokpimol A."/>
            <person name="Hilden K."/>
            <person name="Makela M.R."/>
            <person name="Grigoriev I."/>
            <person name="Riley R."/>
            <person name="Granchi Z."/>
        </authorList>
    </citation>
    <scope>NUCLEOTIDE SEQUENCE [LARGE SCALE GENOMIC DNA]</scope>
    <source>
        <strain evidence="1 2">CBS 132785</strain>
    </source>
</reference>
<comment type="caution">
    <text evidence="1">The sequence shown here is derived from an EMBL/GenBank/DDBJ whole genome shotgun (WGS) entry which is preliminary data.</text>
</comment>
<dbReference type="AlphaFoldDB" id="A0A1Q5UKF9"/>
<protein>
    <submittedName>
        <fullName evidence="1">Uncharacterized protein</fullName>
    </submittedName>
</protein>
<dbReference type="EMBL" id="MNBE01000165">
    <property type="protein sequence ID" value="OKP12966.1"/>
    <property type="molecule type" value="Genomic_DNA"/>
</dbReference>
<organism evidence="1 2">
    <name type="scientific">Penicillium subrubescens</name>
    <dbReference type="NCBI Taxonomy" id="1316194"/>
    <lineage>
        <taxon>Eukaryota</taxon>
        <taxon>Fungi</taxon>
        <taxon>Dikarya</taxon>
        <taxon>Ascomycota</taxon>
        <taxon>Pezizomycotina</taxon>
        <taxon>Eurotiomycetes</taxon>
        <taxon>Eurotiomycetidae</taxon>
        <taxon>Eurotiales</taxon>
        <taxon>Aspergillaceae</taxon>
        <taxon>Penicillium</taxon>
    </lineage>
</organism>
<gene>
    <name evidence="1" type="ORF">PENSUB_1348</name>
</gene>
<proteinExistence type="predicted"/>
<keyword evidence="2" id="KW-1185">Reference proteome</keyword>
<name>A0A1Q5UKF9_9EURO</name>
<sequence>MLNYPTPYERLVYIQTRFGRSTAAEDIRAQWKRLSASPPKRGADIDQWIKEWDSPREQGVSLDLPELKNANKDFLRAVKDILPFCGS</sequence>
<accession>A0A1Q5UKF9</accession>
<dbReference type="Proteomes" id="UP000186955">
    <property type="component" value="Unassembled WGS sequence"/>
</dbReference>